<organism evidence="1 2">
    <name type="scientific">Fibrella aestuarina BUZ 2</name>
    <dbReference type="NCBI Taxonomy" id="1166018"/>
    <lineage>
        <taxon>Bacteria</taxon>
        <taxon>Pseudomonadati</taxon>
        <taxon>Bacteroidota</taxon>
        <taxon>Cytophagia</taxon>
        <taxon>Cytophagales</taxon>
        <taxon>Spirosomataceae</taxon>
        <taxon>Fibrella</taxon>
    </lineage>
</organism>
<gene>
    <name evidence="1" type="ORF">FAES_1385</name>
</gene>
<dbReference type="Proteomes" id="UP000011058">
    <property type="component" value="Chromosome"/>
</dbReference>
<evidence type="ECO:0008006" key="3">
    <source>
        <dbReference type="Google" id="ProtNLM"/>
    </source>
</evidence>
<dbReference type="OrthoDB" id="1488838at2"/>
<sequence>MQISRVGLVISLVLMSLTGWAQTLRLPFFDDFSTTPLAPSPARWVAGSGVYINNTLTTDHPSANIATFDGLRANGLPYDLTNENAEGGTDTLTSLPIDLGGLSVRDSVYISFFWQRRGLGELPDAADSLALEFLGSDGRWQKVWSESGGVVNNNYTQQLVRTDNALFFHSAFRFRFRSRGRQSGAFDQWHLDYIYMNRGRTRFDRFVRDLAIRRPVSPLLRRYSAMPLRQFLAKATTELADTVSSDARNLFNDPAGFNQLNFRFTLRNQQTGTVFQSDTLANSLSVPSLGAQAVTWRRPTVITSDLSGRAVLQAQFRLLTNVSAADPVDFRLNDTLSNVTVLDNYYAYDDGSAEIATQINQRLARVAVRFVNNLPDAVKGVRIYIAPTRRNQENQQIAFSIFNDAGNNSPATRQLMQQTFPIKYATVRNGFVDYLFTNPVNVRDTFYVAYAQLDDPPIPIGFDRNSPFRNNTFINLGTRWDAVTGPEGAGALMIRPIMNNGPATVLTATEPEAPAQVFPNPSTGAVNWGGSLAGSVRLDVTDLSGRTWLTMSLAPTQTKAELGQLPDGFYLLRFTNEAERTRTVKWIIRH</sequence>
<dbReference type="HOGENOM" id="CLU_022754_0_0_10"/>
<dbReference type="AlphaFoldDB" id="I0K5J2"/>
<dbReference type="EMBL" id="HE796683">
    <property type="protein sequence ID" value="CCG99395.1"/>
    <property type="molecule type" value="Genomic_DNA"/>
</dbReference>
<dbReference type="RefSeq" id="WP_015330494.1">
    <property type="nucleotide sequence ID" value="NC_020054.1"/>
</dbReference>
<reference evidence="1 2" key="1">
    <citation type="journal article" date="2012" name="J. Bacteriol.">
        <title>Genome Sequence of Fibrella aestuarina BUZ 2T, a Filamentous Marine Bacterium.</title>
        <authorList>
            <person name="Filippini M."/>
            <person name="Qi W."/>
            <person name="Blom J."/>
            <person name="Goesmann A."/>
            <person name="Smits T.H."/>
            <person name="Bagheri H.C."/>
        </authorList>
    </citation>
    <scope>NUCLEOTIDE SEQUENCE [LARGE SCALE GENOMIC DNA]</scope>
    <source>
        <strain evidence="2">BUZ 2T</strain>
    </source>
</reference>
<evidence type="ECO:0000313" key="1">
    <source>
        <dbReference type="EMBL" id="CCG99395.1"/>
    </source>
</evidence>
<protein>
    <recommendedName>
        <fullName evidence="3">Secretion system C-terminal sorting domain-containing protein</fullName>
    </recommendedName>
</protein>
<accession>I0K5J2</accession>
<dbReference type="InterPro" id="IPR026444">
    <property type="entry name" value="Secre_tail"/>
</dbReference>
<dbReference type="KEGG" id="fae:FAES_1385"/>
<dbReference type="NCBIfam" id="TIGR04183">
    <property type="entry name" value="Por_Secre_tail"/>
    <property type="match status" value="1"/>
</dbReference>
<proteinExistence type="predicted"/>
<name>I0K5J2_9BACT</name>
<evidence type="ECO:0000313" key="2">
    <source>
        <dbReference type="Proteomes" id="UP000011058"/>
    </source>
</evidence>
<keyword evidence="2" id="KW-1185">Reference proteome</keyword>
<dbReference type="STRING" id="1166018.FAES_1385"/>
<dbReference type="eggNOG" id="ENOG502ZAGE">
    <property type="taxonomic scope" value="Bacteria"/>
</dbReference>